<proteinExistence type="predicted"/>
<protein>
    <recommendedName>
        <fullName evidence="3">DUF2939 domain-containing protein</fullName>
    </recommendedName>
</protein>
<dbReference type="InterPro" id="IPR021330">
    <property type="entry name" value="DUF2939"/>
</dbReference>
<dbReference type="EMBL" id="BNBA01000021">
    <property type="protein sequence ID" value="GHH56381.1"/>
    <property type="molecule type" value="Genomic_DNA"/>
</dbReference>
<keyword evidence="2" id="KW-1185">Reference proteome</keyword>
<evidence type="ECO:0000313" key="2">
    <source>
        <dbReference type="Proteomes" id="UP000623958"/>
    </source>
</evidence>
<gene>
    <name evidence="1" type="ORF">GCM10009090_26110</name>
</gene>
<sequence>MKRWWWLPPCLVFCALLGYVVSGPYLAIRAIGQAIERQDTAALGRHVDFPALRANLKAQVDDYLVRQAGPGLQSSLLGAFALRAAGGVAGAGVDAVATPAGIGALLQGRTLWKRATGDTVGGATVGGDTYAAPRPDRPLARYEGRFDSISRFSATVHTEAGTPVVFVLGRDGLRWKLTNIVLPLPP</sequence>
<dbReference type="AlphaFoldDB" id="A0A919F948"/>
<name>A0A919F948_9XANT</name>
<dbReference type="Pfam" id="PF11159">
    <property type="entry name" value="DUF2939"/>
    <property type="match status" value="1"/>
</dbReference>
<reference evidence="1" key="1">
    <citation type="journal article" date="2014" name="Int. J. Syst. Evol. Microbiol.">
        <title>Complete genome sequence of Corynebacterium casei LMG S-19264T (=DSM 44701T), isolated from a smear-ripened cheese.</title>
        <authorList>
            <consortium name="US DOE Joint Genome Institute (JGI-PGF)"/>
            <person name="Walter F."/>
            <person name="Albersmeier A."/>
            <person name="Kalinowski J."/>
            <person name="Ruckert C."/>
        </authorList>
    </citation>
    <scope>NUCLEOTIDE SEQUENCE</scope>
    <source>
        <strain evidence="1">JCM 13306</strain>
    </source>
</reference>
<dbReference type="RefSeq" id="WP_434029560.1">
    <property type="nucleotide sequence ID" value="NZ_BNBA01000021.1"/>
</dbReference>
<accession>A0A919F948</accession>
<reference evidence="1" key="2">
    <citation type="submission" date="2020-09" db="EMBL/GenBank/DDBJ databases">
        <authorList>
            <person name="Sun Q."/>
            <person name="Ohkuma M."/>
        </authorList>
    </citation>
    <scope>NUCLEOTIDE SEQUENCE</scope>
    <source>
        <strain evidence="1">JCM 13306</strain>
    </source>
</reference>
<evidence type="ECO:0008006" key="3">
    <source>
        <dbReference type="Google" id="ProtNLM"/>
    </source>
</evidence>
<organism evidence="1 2">
    <name type="scientific">Xanthomonas boreopolis</name>
    <dbReference type="NCBI Taxonomy" id="86183"/>
    <lineage>
        <taxon>Bacteria</taxon>
        <taxon>Pseudomonadati</taxon>
        <taxon>Pseudomonadota</taxon>
        <taxon>Gammaproteobacteria</taxon>
        <taxon>Lysobacterales</taxon>
        <taxon>Lysobacteraceae</taxon>
        <taxon>Xanthomonas</taxon>
    </lineage>
</organism>
<comment type="caution">
    <text evidence="1">The sequence shown here is derived from an EMBL/GenBank/DDBJ whole genome shotgun (WGS) entry which is preliminary data.</text>
</comment>
<dbReference type="Proteomes" id="UP000623958">
    <property type="component" value="Unassembled WGS sequence"/>
</dbReference>
<evidence type="ECO:0000313" key="1">
    <source>
        <dbReference type="EMBL" id="GHH56381.1"/>
    </source>
</evidence>